<dbReference type="SUPFAM" id="SSF50630">
    <property type="entry name" value="Acid proteases"/>
    <property type="match status" value="1"/>
</dbReference>
<keyword evidence="6" id="KW-0732">Signal</keyword>
<name>A0AAW0LVI5_QUESU</name>
<reference evidence="8 9" key="1">
    <citation type="journal article" date="2018" name="Sci. Data">
        <title>The draft genome sequence of cork oak.</title>
        <authorList>
            <person name="Ramos A.M."/>
            <person name="Usie A."/>
            <person name="Barbosa P."/>
            <person name="Barros P.M."/>
            <person name="Capote T."/>
            <person name="Chaves I."/>
            <person name="Simoes F."/>
            <person name="Abreu I."/>
            <person name="Carrasquinho I."/>
            <person name="Faro C."/>
            <person name="Guimaraes J.B."/>
            <person name="Mendonca D."/>
            <person name="Nobrega F."/>
            <person name="Rodrigues L."/>
            <person name="Saibo N.J.M."/>
            <person name="Varela M.C."/>
            <person name="Egas C."/>
            <person name="Matos J."/>
            <person name="Miguel C.M."/>
            <person name="Oliveira M.M."/>
            <person name="Ricardo C.P."/>
            <person name="Goncalves S."/>
        </authorList>
    </citation>
    <scope>NUCLEOTIDE SEQUENCE [LARGE SCALE GENOMIC DNA]</scope>
    <source>
        <strain evidence="9">cv. HL8</strain>
    </source>
</reference>
<dbReference type="GO" id="GO:0004190">
    <property type="term" value="F:aspartic-type endopeptidase activity"/>
    <property type="evidence" value="ECO:0007669"/>
    <property type="project" value="UniProtKB-KW"/>
</dbReference>
<dbReference type="InterPro" id="IPR034161">
    <property type="entry name" value="Pepsin-like_plant"/>
</dbReference>
<dbReference type="PROSITE" id="PS51767">
    <property type="entry name" value="PEPTIDASE_A1"/>
    <property type="match status" value="1"/>
</dbReference>
<dbReference type="InterPro" id="IPR021109">
    <property type="entry name" value="Peptidase_aspartic_dom_sf"/>
</dbReference>
<evidence type="ECO:0000259" key="7">
    <source>
        <dbReference type="PROSITE" id="PS51767"/>
    </source>
</evidence>
<dbReference type="Proteomes" id="UP000237347">
    <property type="component" value="Unassembled WGS sequence"/>
</dbReference>
<evidence type="ECO:0000256" key="4">
    <source>
        <dbReference type="ARBA" id="ARBA00022801"/>
    </source>
</evidence>
<dbReference type="PROSITE" id="PS00141">
    <property type="entry name" value="ASP_PROTEASE"/>
    <property type="match status" value="1"/>
</dbReference>
<dbReference type="InterPro" id="IPR032861">
    <property type="entry name" value="TAXi_N"/>
</dbReference>
<dbReference type="EMBL" id="PKMF04000048">
    <property type="protein sequence ID" value="KAK7855187.1"/>
    <property type="molecule type" value="Genomic_DNA"/>
</dbReference>
<dbReference type="Pfam" id="PF14543">
    <property type="entry name" value="TAXi_N"/>
    <property type="match status" value="1"/>
</dbReference>
<evidence type="ECO:0000256" key="3">
    <source>
        <dbReference type="ARBA" id="ARBA00022750"/>
    </source>
</evidence>
<dbReference type="GO" id="GO:0005576">
    <property type="term" value="C:extracellular region"/>
    <property type="evidence" value="ECO:0007669"/>
    <property type="project" value="TreeGrafter"/>
</dbReference>
<dbReference type="FunFam" id="2.40.70.10:FF:000120">
    <property type="entry name" value="Aspartic proteinase nepenthesin-2"/>
    <property type="match status" value="1"/>
</dbReference>
<dbReference type="InterPro" id="IPR001969">
    <property type="entry name" value="Aspartic_peptidase_AS"/>
</dbReference>
<dbReference type="GO" id="GO:0006508">
    <property type="term" value="P:proteolysis"/>
    <property type="evidence" value="ECO:0007669"/>
    <property type="project" value="UniProtKB-KW"/>
</dbReference>
<dbReference type="CDD" id="cd05476">
    <property type="entry name" value="pepsin_A_like_plant"/>
    <property type="match status" value="1"/>
</dbReference>
<keyword evidence="4" id="KW-0378">Hydrolase</keyword>
<evidence type="ECO:0000313" key="9">
    <source>
        <dbReference type="Proteomes" id="UP000237347"/>
    </source>
</evidence>
<feature type="domain" description="Peptidase A1" evidence="7">
    <location>
        <begin position="91"/>
        <end position="424"/>
    </location>
</feature>
<evidence type="ECO:0000256" key="2">
    <source>
        <dbReference type="ARBA" id="ARBA00022670"/>
    </source>
</evidence>
<accession>A0AAW0LVI5</accession>
<evidence type="ECO:0000313" key="8">
    <source>
        <dbReference type="EMBL" id="KAK7855187.1"/>
    </source>
</evidence>
<feature type="signal peptide" evidence="6">
    <location>
        <begin position="1"/>
        <end position="28"/>
    </location>
</feature>
<dbReference type="Pfam" id="PF14541">
    <property type="entry name" value="TAXi_C"/>
    <property type="match status" value="1"/>
</dbReference>
<dbReference type="InterPro" id="IPR033121">
    <property type="entry name" value="PEPTIDASE_A1"/>
</dbReference>
<keyword evidence="5" id="KW-0325">Glycoprotein</keyword>
<evidence type="ECO:0000256" key="1">
    <source>
        <dbReference type="ARBA" id="ARBA00007447"/>
    </source>
</evidence>
<keyword evidence="2 8" id="KW-0645">Protease</keyword>
<comment type="similarity">
    <text evidence="1">Belongs to the peptidase A1 family.</text>
</comment>
<dbReference type="AlphaFoldDB" id="A0AAW0LVI5"/>
<dbReference type="InterPro" id="IPR032799">
    <property type="entry name" value="TAXi_C"/>
</dbReference>
<sequence length="430" mass="46356">MAASFLLSLIFLISTLSLLASSSSPSKANPNPTTFTIPLTPIFTKHPSSDPIKTLNSLASASLTRAHHLKHPKSKSPLAKTKVFPHSYGGYSISLSFGTPPQTIPFLLDTGSSLVWFPCTSRYRCTDCNFPNVDPSKIPSFIPKLSSSSKIIGCKNPKCAWISGPNVVSRCQDCTNSENCTQACPPYLLQYGSGSTLGLSLSETLNFPKKLFTDFLVGCSIFSTRQPAGIAGFGRSPESLPSQLGLSKFSYCLISRSLDDTSESSDLVLYSGSSSDSKTSGLSYTPFRKNPVSNNSAFLDTFMEKPVFDAVVTAFKTQMGNLPRAADVEAKSGLGPCYNLAGVKLEKVKFPDLTFHFKGGAKLELPVVNYFAFAGNSSVVCLTIVTDSGFGPGLTVGPAIILGNFQQQNLYVEYDLENERFGFRQQSCNK</sequence>
<evidence type="ECO:0000256" key="6">
    <source>
        <dbReference type="SAM" id="SignalP"/>
    </source>
</evidence>
<gene>
    <name evidence="8" type="ORF">CFP56_029369</name>
</gene>
<dbReference type="InterPro" id="IPR051708">
    <property type="entry name" value="Plant_Aspart_Prot_A1"/>
</dbReference>
<evidence type="ECO:0000256" key="5">
    <source>
        <dbReference type="ARBA" id="ARBA00023180"/>
    </source>
</evidence>
<protein>
    <submittedName>
        <fullName evidence="8">Aspartyl protease</fullName>
    </submittedName>
</protein>
<dbReference type="Gene3D" id="2.40.70.10">
    <property type="entry name" value="Acid Proteases"/>
    <property type="match status" value="2"/>
</dbReference>
<proteinExistence type="inferred from homology"/>
<feature type="chain" id="PRO_5043967974" evidence="6">
    <location>
        <begin position="29"/>
        <end position="430"/>
    </location>
</feature>
<keyword evidence="3" id="KW-0064">Aspartyl protease</keyword>
<dbReference type="PANTHER" id="PTHR47967">
    <property type="entry name" value="OS07G0603500 PROTEIN-RELATED"/>
    <property type="match status" value="1"/>
</dbReference>
<comment type="caution">
    <text evidence="8">The sequence shown here is derived from an EMBL/GenBank/DDBJ whole genome shotgun (WGS) entry which is preliminary data.</text>
</comment>
<organism evidence="8 9">
    <name type="scientific">Quercus suber</name>
    <name type="common">Cork oak</name>
    <dbReference type="NCBI Taxonomy" id="58331"/>
    <lineage>
        <taxon>Eukaryota</taxon>
        <taxon>Viridiplantae</taxon>
        <taxon>Streptophyta</taxon>
        <taxon>Embryophyta</taxon>
        <taxon>Tracheophyta</taxon>
        <taxon>Spermatophyta</taxon>
        <taxon>Magnoliopsida</taxon>
        <taxon>eudicotyledons</taxon>
        <taxon>Gunneridae</taxon>
        <taxon>Pentapetalae</taxon>
        <taxon>rosids</taxon>
        <taxon>fabids</taxon>
        <taxon>Fagales</taxon>
        <taxon>Fagaceae</taxon>
        <taxon>Quercus</taxon>
    </lineage>
</organism>
<keyword evidence="9" id="KW-1185">Reference proteome</keyword>
<dbReference type="PANTHER" id="PTHR47967:SF36">
    <property type="entry name" value="PEPTIDASE A1 DOMAIN-CONTAINING PROTEIN"/>
    <property type="match status" value="1"/>
</dbReference>